<feature type="repeat" description="PPR" evidence="3">
    <location>
        <begin position="281"/>
        <end position="315"/>
    </location>
</feature>
<dbReference type="InterPro" id="IPR011990">
    <property type="entry name" value="TPR-like_helical_dom_sf"/>
</dbReference>
<feature type="repeat" description="PPR" evidence="3">
    <location>
        <begin position="353"/>
        <end position="387"/>
    </location>
</feature>
<dbReference type="EMBL" id="OU466860">
    <property type="protein sequence ID" value="CAH2058480.1"/>
    <property type="molecule type" value="Genomic_DNA"/>
</dbReference>
<feature type="repeat" description="PPR" evidence="3">
    <location>
        <begin position="211"/>
        <end position="245"/>
    </location>
</feature>
<evidence type="ECO:0000256" key="4">
    <source>
        <dbReference type="SAM" id="MobiDB-lite"/>
    </source>
</evidence>
<dbReference type="FunFam" id="1.25.40.10:FF:000554">
    <property type="entry name" value="Pentatricopeptide repeat-containing protein At2g41720"/>
    <property type="match status" value="1"/>
</dbReference>
<comment type="similarity">
    <text evidence="1">Belongs to the PPR family. P subfamily.</text>
</comment>
<dbReference type="SUPFAM" id="SSF48452">
    <property type="entry name" value="TPR-like"/>
    <property type="match status" value="1"/>
</dbReference>
<feature type="repeat" description="PPR" evidence="3">
    <location>
        <begin position="388"/>
        <end position="422"/>
    </location>
</feature>
<evidence type="ECO:0000313" key="5">
    <source>
        <dbReference type="EMBL" id="CAH2058480.1"/>
    </source>
</evidence>
<feature type="repeat" description="PPR" evidence="3">
    <location>
        <begin position="628"/>
        <end position="662"/>
    </location>
</feature>
<evidence type="ECO:0000313" key="6">
    <source>
        <dbReference type="Proteomes" id="UP000836841"/>
    </source>
</evidence>
<accession>A0AAU9S8D1</accession>
<keyword evidence="6" id="KW-1185">Reference proteome</keyword>
<dbReference type="InterPro" id="IPR050667">
    <property type="entry name" value="PPR-containing_protein"/>
</dbReference>
<dbReference type="PANTHER" id="PTHR47939">
    <property type="entry name" value="MEMBRANE-ASSOCIATED SALT-INDUCIBLE PROTEIN-LIKE"/>
    <property type="match status" value="1"/>
</dbReference>
<evidence type="ECO:0000256" key="3">
    <source>
        <dbReference type="PROSITE-ProRule" id="PRU00708"/>
    </source>
</evidence>
<sequence length="867" mass="98355">MATTHFKLVTPPESSRADRPGATKASDAFQEKKSVSVNYDRGEHDPSVRVDGFRKSDIPRRYRLRVENDRFQKDWTVSEVVDRLMALNRWDQVDGVLNSWVGRFARKNFPVLIRELSRRGCIELCVNVFNWMKNQKNYRARNDIYNMMIRLHARHNWVDQARGLFFEMQKWSCKPDAETYNALINAHGRAGQWRWAMNLMDDMLRAAIAPSRSTYNNLINACGSSGNWREALDVCKKMTDNGVGPDLVTHNIVLSAYKSGRQYSKALSYFELMKGAKVRPDTTTFNIIIYCLSKLGQSSQALDVFSSMREKRSECRPDVVTFTSIMHLYSVRGEVENCRAVFESMLAEGLRPNVVSYNALMGAYAVHGMSENALSVFQEIKGNGMLPDVVSYTCLLNAYGRSRQPEKAKEVFLMMRKERRKPNVVTYNALIDAYGSNGFLAEAVGIFRQMEQDGFEPNVVSVCTLLAACSRSGKKVNVETVLSAAQSRGIKLNTAAYNSAIGSYINGAELEKGIALYQTMRKRKVRADSVTFTILISGSCRMSKYPEAISYLKEMRDLSIRLTKEVYSSVLCAYSKQASVLEFCSEEDCTLEFLYGLIFHLRCDNLQGQVSEAESIFNEMKMAGCEPDVIAYTSMLHAYNASEKWEKACELFLEMEANGIDPDSIACSALMRAFNKGGQPSNVFILMDLMREKEVPFNGAVFFEIFSACNTLQEWKRAVDVVQMMEPYLPSLSIGLINQMLHLFGKSGKVEAMMKLFYKIIASGVEINLKTYAILLDHLLAVGNWRKYIEVLEWMSDAGIQPSNQMYRDIVSFGERSAGIEFEPLIRQKMGEMNTNKVSYMNFGSAKIIEKQRREDLSPPHRHEGTL</sequence>
<feature type="repeat" description="PPR" evidence="3">
    <location>
        <begin position="176"/>
        <end position="210"/>
    </location>
</feature>
<dbReference type="Pfam" id="PF13041">
    <property type="entry name" value="PPR_2"/>
    <property type="match status" value="4"/>
</dbReference>
<feature type="repeat" description="PPR" evidence="3">
    <location>
        <begin position="318"/>
        <end position="352"/>
    </location>
</feature>
<reference evidence="5 6" key="1">
    <citation type="submission" date="2022-03" db="EMBL/GenBank/DDBJ databases">
        <authorList>
            <person name="Nunn A."/>
            <person name="Chopra R."/>
            <person name="Nunn A."/>
            <person name="Contreras Garrido A."/>
        </authorList>
    </citation>
    <scope>NUCLEOTIDE SEQUENCE [LARGE SCALE GENOMIC DNA]</scope>
</reference>
<dbReference type="Pfam" id="PF13812">
    <property type="entry name" value="PPR_3"/>
    <property type="match status" value="3"/>
</dbReference>
<proteinExistence type="inferred from homology"/>
<dbReference type="Proteomes" id="UP000836841">
    <property type="component" value="Chromosome 4"/>
</dbReference>
<feature type="repeat" description="PPR" evidence="3">
    <location>
        <begin position="141"/>
        <end position="175"/>
    </location>
</feature>
<dbReference type="PROSITE" id="PS51375">
    <property type="entry name" value="PPR"/>
    <property type="match status" value="13"/>
</dbReference>
<feature type="repeat" description="PPR" evidence="3">
    <location>
        <begin position="493"/>
        <end position="527"/>
    </location>
</feature>
<evidence type="ECO:0000256" key="1">
    <source>
        <dbReference type="ARBA" id="ARBA00007626"/>
    </source>
</evidence>
<evidence type="ECO:0000256" key="2">
    <source>
        <dbReference type="ARBA" id="ARBA00022737"/>
    </source>
</evidence>
<organism evidence="5 6">
    <name type="scientific">Thlaspi arvense</name>
    <name type="common">Field penny-cress</name>
    <dbReference type="NCBI Taxonomy" id="13288"/>
    <lineage>
        <taxon>Eukaryota</taxon>
        <taxon>Viridiplantae</taxon>
        <taxon>Streptophyta</taxon>
        <taxon>Embryophyta</taxon>
        <taxon>Tracheophyta</taxon>
        <taxon>Spermatophyta</taxon>
        <taxon>Magnoliopsida</taxon>
        <taxon>eudicotyledons</taxon>
        <taxon>Gunneridae</taxon>
        <taxon>Pentapetalae</taxon>
        <taxon>rosids</taxon>
        <taxon>malvids</taxon>
        <taxon>Brassicales</taxon>
        <taxon>Brassicaceae</taxon>
        <taxon>Thlaspideae</taxon>
        <taxon>Thlaspi</taxon>
    </lineage>
</organism>
<keyword evidence="2" id="KW-0677">Repeat</keyword>
<dbReference type="NCBIfam" id="TIGR00756">
    <property type="entry name" value="PPR"/>
    <property type="match status" value="13"/>
</dbReference>
<gene>
    <name evidence="5" type="ORF">TAV2_LOCUS14694</name>
</gene>
<dbReference type="Gene3D" id="1.25.40.10">
    <property type="entry name" value="Tetratricopeptide repeat domain"/>
    <property type="match status" value="7"/>
</dbReference>
<feature type="region of interest" description="Disordered" evidence="4">
    <location>
        <begin position="1"/>
        <end position="29"/>
    </location>
</feature>
<feature type="repeat" description="PPR" evidence="3">
    <location>
        <begin position="528"/>
        <end position="562"/>
    </location>
</feature>
<evidence type="ECO:0008006" key="7">
    <source>
        <dbReference type="Google" id="ProtNLM"/>
    </source>
</evidence>
<feature type="repeat" description="PPR" evidence="3">
    <location>
        <begin position="246"/>
        <end position="280"/>
    </location>
</feature>
<protein>
    <recommendedName>
        <fullName evidence="7">Pentatricopeptide repeat-containing protein</fullName>
    </recommendedName>
</protein>
<feature type="repeat" description="PPR" evidence="3">
    <location>
        <begin position="768"/>
        <end position="802"/>
    </location>
</feature>
<dbReference type="PANTHER" id="PTHR47939:SF1">
    <property type="entry name" value="OS04G0684500 PROTEIN"/>
    <property type="match status" value="1"/>
</dbReference>
<name>A0AAU9S8D1_THLAR</name>
<dbReference type="AlphaFoldDB" id="A0AAU9S8D1"/>
<feature type="repeat" description="PPR" evidence="3">
    <location>
        <begin position="423"/>
        <end position="457"/>
    </location>
</feature>
<dbReference type="FunFam" id="1.25.40.10:FF:002085">
    <property type="entry name" value="Pentatricopeptide repeat-containing protein At2g41720"/>
    <property type="match status" value="1"/>
</dbReference>
<dbReference type="Pfam" id="PF01535">
    <property type="entry name" value="PPR"/>
    <property type="match status" value="2"/>
</dbReference>
<dbReference type="InterPro" id="IPR002885">
    <property type="entry name" value="PPR_rpt"/>
</dbReference>